<dbReference type="Proteomes" id="UP001500213">
    <property type="component" value="Unassembled WGS sequence"/>
</dbReference>
<dbReference type="EMBL" id="BAABBX010000016">
    <property type="protein sequence ID" value="GAA4193641.1"/>
    <property type="molecule type" value="Genomic_DNA"/>
</dbReference>
<feature type="transmembrane region" description="Helical" evidence="1">
    <location>
        <begin position="42"/>
        <end position="68"/>
    </location>
</feature>
<accession>A0ABP8AZ43</accession>
<sequence length="140" mass="13996">MAFIGGILGVLPAAIIIAAESLSDPDLFGVRGTATDPYPSDASALGGILIAAIPVCFALGAVAACASYGLGVAISQRANLWLAAFIGALLTGPFAWVGVAAFSRLTSPPAFVTPLVAVLSVVCAFGLGRVLLGARRHSES</sequence>
<keyword evidence="1" id="KW-0812">Transmembrane</keyword>
<proteinExistence type="predicted"/>
<keyword evidence="3" id="KW-1185">Reference proteome</keyword>
<name>A0ABP8AZ43_9MICO</name>
<protein>
    <submittedName>
        <fullName evidence="2">Uncharacterized protein</fullName>
    </submittedName>
</protein>
<gene>
    <name evidence="2" type="ORF">GCM10022288_27740</name>
</gene>
<evidence type="ECO:0000313" key="3">
    <source>
        <dbReference type="Proteomes" id="UP001500213"/>
    </source>
</evidence>
<evidence type="ECO:0000313" key="2">
    <source>
        <dbReference type="EMBL" id="GAA4193641.1"/>
    </source>
</evidence>
<comment type="caution">
    <text evidence="2">The sequence shown here is derived from an EMBL/GenBank/DDBJ whole genome shotgun (WGS) entry which is preliminary data.</text>
</comment>
<feature type="transmembrane region" description="Helical" evidence="1">
    <location>
        <begin position="111"/>
        <end position="132"/>
    </location>
</feature>
<evidence type="ECO:0000256" key="1">
    <source>
        <dbReference type="SAM" id="Phobius"/>
    </source>
</evidence>
<reference evidence="3" key="1">
    <citation type="journal article" date="2019" name="Int. J. Syst. Evol. Microbiol.">
        <title>The Global Catalogue of Microorganisms (GCM) 10K type strain sequencing project: providing services to taxonomists for standard genome sequencing and annotation.</title>
        <authorList>
            <consortium name="The Broad Institute Genomics Platform"/>
            <consortium name="The Broad Institute Genome Sequencing Center for Infectious Disease"/>
            <person name="Wu L."/>
            <person name="Ma J."/>
        </authorList>
    </citation>
    <scope>NUCLEOTIDE SEQUENCE [LARGE SCALE GENOMIC DNA]</scope>
    <source>
        <strain evidence="3">JCM 17593</strain>
    </source>
</reference>
<feature type="transmembrane region" description="Helical" evidence="1">
    <location>
        <begin position="80"/>
        <end position="99"/>
    </location>
</feature>
<keyword evidence="1" id="KW-1133">Transmembrane helix</keyword>
<keyword evidence="1" id="KW-0472">Membrane</keyword>
<organism evidence="2 3">
    <name type="scientific">Gryllotalpicola kribbensis</name>
    <dbReference type="NCBI Taxonomy" id="993084"/>
    <lineage>
        <taxon>Bacteria</taxon>
        <taxon>Bacillati</taxon>
        <taxon>Actinomycetota</taxon>
        <taxon>Actinomycetes</taxon>
        <taxon>Micrococcales</taxon>
        <taxon>Microbacteriaceae</taxon>
        <taxon>Gryllotalpicola</taxon>
    </lineage>
</organism>